<feature type="region of interest" description="Disordered" evidence="1">
    <location>
        <begin position="274"/>
        <end position="323"/>
    </location>
</feature>
<dbReference type="PANTHER" id="PTHR34219:SF1">
    <property type="entry name" value="PEPSY DOMAIN-CONTAINING PROTEIN"/>
    <property type="match status" value="1"/>
</dbReference>
<feature type="region of interest" description="Disordered" evidence="1">
    <location>
        <begin position="1"/>
        <end position="37"/>
    </location>
</feature>
<proteinExistence type="predicted"/>
<evidence type="ECO:0000313" key="4">
    <source>
        <dbReference type="Proteomes" id="UP000675554"/>
    </source>
</evidence>
<reference evidence="3" key="1">
    <citation type="submission" date="2021-04" db="EMBL/GenBank/DDBJ databases">
        <title>Sequencing of actinobacteria type strains.</title>
        <authorList>
            <person name="Nguyen G.-S."/>
            <person name="Wentzel A."/>
        </authorList>
    </citation>
    <scope>NUCLEOTIDE SEQUENCE</scope>
    <source>
        <strain evidence="3">DSM 42095</strain>
    </source>
</reference>
<evidence type="ECO:0000256" key="1">
    <source>
        <dbReference type="SAM" id="MobiDB-lite"/>
    </source>
</evidence>
<dbReference type="Proteomes" id="UP000675554">
    <property type="component" value="Unassembled WGS sequence"/>
</dbReference>
<protein>
    <submittedName>
        <fullName evidence="3">PepSY domain-containing protein</fullName>
    </submittedName>
</protein>
<keyword evidence="2" id="KW-1133">Transmembrane helix</keyword>
<feature type="transmembrane region" description="Helical" evidence="2">
    <location>
        <begin position="416"/>
        <end position="436"/>
    </location>
</feature>
<evidence type="ECO:0000313" key="3">
    <source>
        <dbReference type="EMBL" id="MBR7672606.1"/>
    </source>
</evidence>
<keyword evidence="2" id="KW-0812">Transmembrane</keyword>
<feature type="transmembrane region" description="Helical" evidence="2">
    <location>
        <begin position="240"/>
        <end position="261"/>
    </location>
</feature>
<gene>
    <name evidence="3" type="ORF">KDA82_06125</name>
</gene>
<accession>A0A8T4IJY4</accession>
<feature type="compositionally biased region" description="Gly residues" evidence="1">
    <location>
        <begin position="288"/>
        <end position="302"/>
    </location>
</feature>
<keyword evidence="4" id="KW-1185">Reference proteome</keyword>
<name>A0A8T4IJY4_9ACTN</name>
<evidence type="ECO:0000256" key="2">
    <source>
        <dbReference type="SAM" id="Phobius"/>
    </source>
</evidence>
<feature type="transmembrane region" description="Helical" evidence="2">
    <location>
        <begin position="47"/>
        <end position="72"/>
    </location>
</feature>
<keyword evidence="2" id="KW-0472">Membrane</keyword>
<dbReference type="InterPro" id="IPR005625">
    <property type="entry name" value="PepSY-ass_TM"/>
</dbReference>
<dbReference type="EMBL" id="JAGSMN010000118">
    <property type="protein sequence ID" value="MBR7672606.1"/>
    <property type="molecule type" value="Genomic_DNA"/>
</dbReference>
<organism evidence="3 4">
    <name type="scientific">Streptomyces daliensis</name>
    <dbReference type="NCBI Taxonomy" id="299421"/>
    <lineage>
        <taxon>Bacteria</taxon>
        <taxon>Bacillati</taxon>
        <taxon>Actinomycetota</taxon>
        <taxon>Actinomycetes</taxon>
        <taxon>Kitasatosporales</taxon>
        <taxon>Streptomycetaceae</taxon>
        <taxon>Streptomyces</taxon>
    </lineage>
</organism>
<feature type="transmembrane region" description="Helical" evidence="2">
    <location>
        <begin position="456"/>
        <end position="489"/>
    </location>
</feature>
<dbReference type="AlphaFoldDB" id="A0A8T4IJY4"/>
<sequence length="504" mass="53168">MSVETPDTPETPPHDRPGSGAARAEGTPAPTPSPRAGGWQALRPLVLRLHFCAGLLIAPFLLVAAVTGLLYAASFQIEKAVYADELTVDVPKGGPHGDPARLPLSRQVEAALDAHPDGELTAVRPSSEPEAATRVLLDDPSVADPDNSLAVFVDPYTARVQGALESYGSSGALPVRAWIDHLHRDLHLGEPGRLYSEFAASWLWVVALGGVALWLGRARGQRKLRGTTGARRTLSLHGTVGLWAALGLLVLSATGLSWSAYAGANIEALRTSVGSATPTVSADTDTGEGTGTGHEGHGSGGDHSGHGTHEGHGDAHAGHPAEPEDVGLDRVLTVAREGQGLSGPIEITPSSGPGSAYVVAQTDKQWPHHLDQIAVDPSDGKVVDRLDFKDYPLLAKLTRWGIDGHQGLLFGLANQVLLMALAGALITLIVLGYRMWWHHCVPPQRGAWRRVPLPTLLPLVAVAAVVGWFLPLFGIGLVAFLTVDAVLGVRARRRARTARTARTD</sequence>
<comment type="caution">
    <text evidence="3">The sequence shown here is derived from an EMBL/GenBank/DDBJ whole genome shotgun (WGS) entry which is preliminary data.</text>
</comment>
<feature type="compositionally biased region" description="Basic and acidic residues" evidence="1">
    <location>
        <begin position="303"/>
        <end position="322"/>
    </location>
</feature>
<feature type="transmembrane region" description="Helical" evidence="2">
    <location>
        <begin position="194"/>
        <end position="215"/>
    </location>
</feature>
<dbReference type="Pfam" id="PF03929">
    <property type="entry name" value="PepSY_TM"/>
    <property type="match status" value="1"/>
</dbReference>
<dbReference type="PANTHER" id="PTHR34219">
    <property type="entry name" value="IRON-REGULATED INNER MEMBRANE PROTEIN-RELATED"/>
    <property type="match status" value="1"/>
</dbReference>